<evidence type="ECO:0000259" key="2">
    <source>
        <dbReference type="PROSITE" id="PS51755"/>
    </source>
</evidence>
<dbReference type="Gene3D" id="1.10.10.10">
    <property type="entry name" value="Winged helix-like DNA-binding domain superfamily/Winged helix DNA-binding domain"/>
    <property type="match status" value="1"/>
</dbReference>
<dbReference type="Pfam" id="PF00486">
    <property type="entry name" value="Trans_reg_C"/>
    <property type="match status" value="1"/>
</dbReference>
<reference evidence="3" key="1">
    <citation type="journal article" date="2015" name="Nature">
        <title>Complex archaea that bridge the gap between prokaryotes and eukaryotes.</title>
        <authorList>
            <person name="Spang A."/>
            <person name="Saw J.H."/>
            <person name="Jorgensen S.L."/>
            <person name="Zaremba-Niedzwiedzka K."/>
            <person name="Martijn J."/>
            <person name="Lind A.E."/>
            <person name="van Eijk R."/>
            <person name="Schleper C."/>
            <person name="Guy L."/>
            <person name="Ettema T.J."/>
        </authorList>
    </citation>
    <scope>NUCLEOTIDE SEQUENCE</scope>
</reference>
<name>A0A0F9AUK4_9ZZZZ</name>
<accession>A0A0F9AUK4</accession>
<dbReference type="AlphaFoldDB" id="A0A0F9AUK4"/>
<dbReference type="InterPro" id="IPR036388">
    <property type="entry name" value="WH-like_DNA-bd_sf"/>
</dbReference>
<dbReference type="InterPro" id="IPR001867">
    <property type="entry name" value="OmpR/PhoB-type_DNA-bd"/>
</dbReference>
<dbReference type="CDD" id="cd00383">
    <property type="entry name" value="trans_reg_C"/>
    <property type="match status" value="1"/>
</dbReference>
<dbReference type="GO" id="GO:0000160">
    <property type="term" value="P:phosphorelay signal transduction system"/>
    <property type="evidence" value="ECO:0007669"/>
    <property type="project" value="InterPro"/>
</dbReference>
<comment type="caution">
    <text evidence="3">The sequence shown here is derived from an EMBL/GenBank/DDBJ whole genome shotgun (WGS) entry which is preliminary data.</text>
</comment>
<dbReference type="SMART" id="SM00862">
    <property type="entry name" value="Trans_reg_C"/>
    <property type="match status" value="1"/>
</dbReference>
<gene>
    <name evidence="3" type="ORF">LCGC14_2607270</name>
</gene>
<keyword evidence="1" id="KW-0238">DNA-binding</keyword>
<proteinExistence type="predicted"/>
<evidence type="ECO:0000313" key="3">
    <source>
        <dbReference type="EMBL" id="KKL05312.1"/>
    </source>
</evidence>
<evidence type="ECO:0000256" key="1">
    <source>
        <dbReference type="ARBA" id="ARBA00023125"/>
    </source>
</evidence>
<dbReference type="GO" id="GO:0003677">
    <property type="term" value="F:DNA binding"/>
    <property type="evidence" value="ECO:0007669"/>
    <property type="project" value="UniProtKB-KW"/>
</dbReference>
<dbReference type="GO" id="GO:0006355">
    <property type="term" value="P:regulation of DNA-templated transcription"/>
    <property type="evidence" value="ECO:0007669"/>
    <property type="project" value="InterPro"/>
</dbReference>
<protein>
    <recommendedName>
        <fullName evidence="2">OmpR/PhoB-type domain-containing protein</fullName>
    </recommendedName>
</protein>
<dbReference type="SUPFAM" id="SSF46894">
    <property type="entry name" value="C-terminal effector domain of the bipartite response regulators"/>
    <property type="match status" value="1"/>
</dbReference>
<dbReference type="InterPro" id="IPR016032">
    <property type="entry name" value="Sig_transdc_resp-reg_C-effctor"/>
</dbReference>
<organism evidence="3">
    <name type="scientific">marine sediment metagenome</name>
    <dbReference type="NCBI Taxonomy" id="412755"/>
    <lineage>
        <taxon>unclassified sequences</taxon>
        <taxon>metagenomes</taxon>
        <taxon>ecological metagenomes</taxon>
    </lineage>
</organism>
<sequence length="80" mass="9417">MNVRDYAITHKLTRKEYEILDVLVRSTGRVVSVAEILERVWGPEYNTENLVKWHISNLRKKLIGCEIKTHHSFGYTYIAL</sequence>
<dbReference type="EMBL" id="LAZR01044171">
    <property type="protein sequence ID" value="KKL05312.1"/>
    <property type="molecule type" value="Genomic_DNA"/>
</dbReference>
<feature type="domain" description="OmpR/PhoB-type" evidence="2">
    <location>
        <begin position="1"/>
        <end position="79"/>
    </location>
</feature>
<dbReference type="PROSITE" id="PS51755">
    <property type="entry name" value="OMPR_PHOB"/>
    <property type="match status" value="1"/>
</dbReference>